<name>A0A1H3GRD9_9PSEU</name>
<proteinExistence type="inferred from homology"/>
<evidence type="ECO:0000256" key="3">
    <source>
        <dbReference type="ARBA" id="ARBA00022679"/>
    </source>
</evidence>
<dbReference type="Proteomes" id="UP000199515">
    <property type="component" value="Unassembled WGS sequence"/>
</dbReference>
<evidence type="ECO:0000256" key="8">
    <source>
        <dbReference type="SAM" id="Phobius"/>
    </source>
</evidence>
<protein>
    <submittedName>
        <fullName evidence="9">Alpha-1,6-mannosyltransferase</fullName>
    </submittedName>
</protein>
<comment type="similarity">
    <text evidence="7">Belongs to the MptA/B family.</text>
</comment>
<keyword evidence="5 8" id="KW-1133">Transmembrane helix</keyword>
<dbReference type="AlphaFoldDB" id="A0A1H3GRD9"/>
<dbReference type="EMBL" id="FNON01000004">
    <property type="protein sequence ID" value="SDY04899.1"/>
    <property type="molecule type" value="Genomic_DNA"/>
</dbReference>
<dbReference type="GO" id="GO:0016020">
    <property type="term" value="C:membrane"/>
    <property type="evidence" value="ECO:0007669"/>
    <property type="project" value="UniProtKB-SubCell"/>
</dbReference>
<evidence type="ECO:0000313" key="10">
    <source>
        <dbReference type="Proteomes" id="UP000199515"/>
    </source>
</evidence>
<dbReference type="NCBIfam" id="NF038066">
    <property type="entry name" value="MptB"/>
    <property type="match status" value="1"/>
</dbReference>
<evidence type="ECO:0000256" key="6">
    <source>
        <dbReference type="ARBA" id="ARBA00023136"/>
    </source>
</evidence>
<gene>
    <name evidence="9" type="ORF">SAMN05421504_104338</name>
</gene>
<feature type="transmembrane region" description="Helical" evidence="8">
    <location>
        <begin position="169"/>
        <end position="185"/>
    </location>
</feature>
<evidence type="ECO:0000256" key="4">
    <source>
        <dbReference type="ARBA" id="ARBA00022692"/>
    </source>
</evidence>
<accession>A0A1H3GRD9</accession>
<feature type="transmembrane region" description="Helical" evidence="8">
    <location>
        <begin position="250"/>
        <end position="273"/>
    </location>
</feature>
<feature type="transmembrane region" description="Helical" evidence="8">
    <location>
        <begin position="192"/>
        <end position="212"/>
    </location>
</feature>
<keyword evidence="4 8" id="KW-0812">Transmembrane</keyword>
<sequence>MLGLAGTLLVVLVAHGVLATPAVGLTGMAVVVAAWLLPGGQRPSRRRTLWTLALWGTPLLFVPPFLSGDIYSYLAQGELARRGLDPYTTGPAVLGQDNPLTSLVSPLWQQTPSPYGPVFTLLERLIASVSGGNVHIGVTLCRLLALGGIALIVWAVPRLAVRVGVSAENALWLAVLNPLVLWHFIGGGHNDALMVGLVVAGLELVLAGSAWGMPLLCVAANVKVTAVVAVAVAGVELVKRRPVVGAVTTLGMLAAITALASWAGGFGWVRTLATSNSVPSWLAPTNWPGFVDASLFGVGKAIGAALALTAVAMLLWRQWHGRLSPPLVLGWGMAAVIAGGPVVQPWYLLWAIVPLASAINAGRARAILIGVVAVFALVLPPVRDTGGNLALGYLIAISALVVIFFFKKWTKLRTAPLSGCGPYRAH</sequence>
<evidence type="ECO:0000256" key="7">
    <source>
        <dbReference type="ARBA" id="ARBA00043987"/>
    </source>
</evidence>
<feature type="transmembrane region" description="Helical" evidence="8">
    <location>
        <begin position="328"/>
        <end position="352"/>
    </location>
</feature>
<feature type="transmembrane region" description="Helical" evidence="8">
    <location>
        <begin position="134"/>
        <end position="157"/>
    </location>
</feature>
<dbReference type="STRING" id="589385.SAMN05421504_104338"/>
<feature type="transmembrane region" description="Helical" evidence="8">
    <location>
        <begin position="364"/>
        <end position="382"/>
    </location>
</feature>
<dbReference type="GO" id="GO:0016757">
    <property type="term" value="F:glycosyltransferase activity"/>
    <property type="evidence" value="ECO:0007669"/>
    <property type="project" value="UniProtKB-KW"/>
</dbReference>
<organism evidence="9 10">
    <name type="scientific">Amycolatopsis xylanica</name>
    <dbReference type="NCBI Taxonomy" id="589385"/>
    <lineage>
        <taxon>Bacteria</taxon>
        <taxon>Bacillati</taxon>
        <taxon>Actinomycetota</taxon>
        <taxon>Actinomycetes</taxon>
        <taxon>Pseudonocardiales</taxon>
        <taxon>Pseudonocardiaceae</taxon>
        <taxon>Amycolatopsis</taxon>
    </lineage>
</organism>
<keyword evidence="2 9" id="KW-0328">Glycosyltransferase</keyword>
<keyword evidence="10" id="KW-1185">Reference proteome</keyword>
<keyword evidence="6 8" id="KW-0472">Membrane</keyword>
<feature type="transmembrane region" description="Helical" evidence="8">
    <location>
        <begin position="293"/>
        <end position="316"/>
    </location>
</feature>
<reference evidence="9 10" key="1">
    <citation type="submission" date="2016-10" db="EMBL/GenBank/DDBJ databases">
        <authorList>
            <person name="de Groot N.N."/>
        </authorList>
    </citation>
    <scope>NUCLEOTIDE SEQUENCE [LARGE SCALE GENOMIC DNA]</scope>
    <source>
        <strain evidence="9 10">CPCC 202699</strain>
    </source>
</reference>
<comment type="subcellular location">
    <subcellularLocation>
        <location evidence="1">Membrane</location>
        <topology evidence="1">Multi-pass membrane protein</topology>
    </subcellularLocation>
</comment>
<keyword evidence="3 9" id="KW-0808">Transferase</keyword>
<dbReference type="Pfam" id="PF26314">
    <property type="entry name" value="MptA_B_family"/>
    <property type="match status" value="1"/>
</dbReference>
<feature type="transmembrane region" description="Helical" evidence="8">
    <location>
        <begin position="52"/>
        <end position="74"/>
    </location>
</feature>
<evidence type="ECO:0000256" key="5">
    <source>
        <dbReference type="ARBA" id="ARBA00022989"/>
    </source>
</evidence>
<feature type="transmembrane region" description="Helical" evidence="8">
    <location>
        <begin position="389"/>
        <end position="406"/>
    </location>
</feature>
<evidence type="ECO:0000256" key="1">
    <source>
        <dbReference type="ARBA" id="ARBA00004141"/>
    </source>
</evidence>
<evidence type="ECO:0000313" key="9">
    <source>
        <dbReference type="EMBL" id="SDY04899.1"/>
    </source>
</evidence>
<evidence type="ECO:0000256" key="2">
    <source>
        <dbReference type="ARBA" id="ARBA00022676"/>
    </source>
</evidence>
<dbReference type="InterPro" id="IPR049829">
    <property type="entry name" value="MptA/B-like"/>
</dbReference>